<dbReference type="PIRSF" id="PIRSF036696">
    <property type="entry name" value="ACY-1"/>
    <property type="match status" value="1"/>
</dbReference>
<keyword evidence="6" id="KW-0479">Metal-binding</keyword>
<dbReference type="Gene3D" id="3.30.70.360">
    <property type="match status" value="1"/>
</dbReference>
<evidence type="ECO:0000256" key="8">
    <source>
        <dbReference type="ARBA" id="ARBA00022833"/>
    </source>
</evidence>
<gene>
    <name evidence="12" type="primary">LOC100377599</name>
</gene>
<dbReference type="InterPro" id="IPR002933">
    <property type="entry name" value="Peptidase_M20"/>
</dbReference>
<dbReference type="SUPFAM" id="SSF53187">
    <property type="entry name" value="Zn-dependent exopeptidases"/>
    <property type="match status" value="1"/>
</dbReference>
<dbReference type="SUPFAM" id="SSF55031">
    <property type="entry name" value="Bacterial exopeptidase dimerisation domain"/>
    <property type="match status" value="1"/>
</dbReference>
<dbReference type="Pfam" id="PF07687">
    <property type="entry name" value="M20_dimer"/>
    <property type="match status" value="1"/>
</dbReference>
<reference evidence="12" key="1">
    <citation type="submission" date="2025-08" db="UniProtKB">
        <authorList>
            <consortium name="RefSeq"/>
        </authorList>
    </citation>
    <scope>IDENTIFICATION</scope>
    <source>
        <tissue evidence="12">Testes</tissue>
    </source>
</reference>
<dbReference type="PANTHER" id="PTHR45892:SF1">
    <property type="entry name" value="AMINOACYLASE-1"/>
    <property type="match status" value="1"/>
</dbReference>
<evidence type="ECO:0000256" key="7">
    <source>
        <dbReference type="ARBA" id="ARBA00022801"/>
    </source>
</evidence>
<protein>
    <recommendedName>
        <fullName evidence="4">N-acyl-aliphatic-L-amino acid amidohydrolase</fullName>
        <ecNumber evidence="4">3.5.1.14</ecNumber>
    </recommendedName>
    <alternativeName>
        <fullName evidence="9">N-acyl-L-amino-acid amidohydrolase</fullName>
    </alternativeName>
</protein>
<dbReference type="Pfam" id="PF01546">
    <property type="entry name" value="Peptidase_M20"/>
    <property type="match status" value="1"/>
</dbReference>
<dbReference type="InterPro" id="IPR001261">
    <property type="entry name" value="ArgE/DapE_CS"/>
</dbReference>
<dbReference type="EC" id="3.5.1.14" evidence="4"/>
<evidence type="ECO:0000256" key="9">
    <source>
        <dbReference type="ARBA" id="ARBA00029656"/>
    </source>
</evidence>
<dbReference type="RefSeq" id="XP_006825410.1">
    <property type="nucleotide sequence ID" value="XM_006825347.1"/>
</dbReference>
<dbReference type="Gene3D" id="3.40.630.10">
    <property type="entry name" value="Zn peptidases"/>
    <property type="match status" value="1"/>
</dbReference>
<evidence type="ECO:0000256" key="1">
    <source>
        <dbReference type="ARBA" id="ARBA00001947"/>
    </source>
</evidence>
<evidence type="ECO:0000313" key="11">
    <source>
        <dbReference type="Proteomes" id="UP000694865"/>
    </source>
</evidence>
<dbReference type="NCBIfam" id="TIGR01880">
    <property type="entry name" value="Ac-peptdase-euk"/>
    <property type="match status" value="1"/>
</dbReference>
<comment type="subcellular location">
    <subcellularLocation>
        <location evidence="2">Cytoplasm</location>
    </subcellularLocation>
</comment>
<dbReference type="Proteomes" id="UP000694865">
    <property type="component" value="Unplaced"/>
</dbReference>
<organism evidence="11 12">
    <name type="scientific">Saccoglossus kowalevskii</name>
    <name type="common">Acorn worm</name>
    <dbReference type="NCBI Taxonomy" id="10224"/>
    <lineage>
        <taxon>Eukaryota</taxon>
        <taxon>Metazoa</taxon>
        <taxon>Hemichordata</taxon>
        <taxon>Enteropneusta</taxon>
        <taxon>Harrimaniidae</taxon>
        <taxon>Saccoglossus</taxon>
    </lineage>
</organism>
<evidence type="ECO:0000256" key="2">
    <source>
        <dbReference type="ARBA" id="ARBA00004496"/>
    </source>
</evidence>
<proteinExistence type="inferred from homology"/>
<dbReference type="PANTHER" id="PTHR45892">
    <property type="entry name" value="AMINOACYLASE-1"/>
    <property type="match status" value="1"/>
</dbReference>
<comment type="cofactor">
    <cofactor evidence="1">
        <name>Zn(2+)</name>
        <dbReference type="ChEBI" id="CHEBI:29105"/>
    </cofactor>
</comment>
<dbReference type="PROSITE" id="PS00758">
    <property type="entry name" value="ARGE_DAPE_CPG2_1"/>
    <property type="match status" value="1"/>
</dbReference>
<evidence type="ECO:0000256" key="3">
    <source>
        <dbReference type="ARBA" id="ARBA00006247"/>
    </source>
</evidence>
<comment type="similarity">
    <text evidence="3">Belongs to the peptidase M20A family.</text>
</comment>
<dbReference type="Gene3D" id="1.10.150.900">
    <property type="match status" value="1"/>
</dbReference>
<evidence type="ECO:0000256" key="4">
    <source>
        <dbReference type="ARBA" id="ARBA00011913"/>
    </source>
</evidence>
<dbReference type="InterPro" id="IPR011650">
    <property type="entry name" value="Peptidase_M20_dimer"/>
</dbReference>
<keyword evidence="11" id="KW-1185">Reference proteome</keyword>
<keyword evidence="7" id="KW-0378">Hydrolase</keyword>
<dbReference type="InterPro" id="IPR052083">
    <property type="entry name" value="Aminoacylase-1_M20A"/>
</dbReference>
<keyword evidence="5" id="KW-0963">Cytoplasm</keyword>
<keyword evidence="8" id="KW-0862">Zinc</keyword>
<evidence type="ECO:0000259" key="10">
    <source>
        <dbReference type="Pfam" id="PF07687"/>
    </source>
</evidence>
<evidence type="ECO:0000256" key="5">
    <source>
        <dbReference type="ARBA" id="ARBA00022490"/>
    </source>
</evidence>
<dbReference type="GeneID" id="100377599"/>
<dbReference type="InterPro" id="IPR036264">
    <property type="entry name" value="Bact_exopeptidase_dim_dom"/>
</dbReference>
<dbReference type="PROSITE" id="PS00759">
    <property type="entry name" value="ARGE_DAPE_CPG2_2"/>
    <property type="match status" value="1"/>
</dbReference>
<dbReference type="InterPro" id="IPR010159">
    <property type="entry name" value="N-acyl_aa_amidohydrolase"/>
</dbReference>
<feature type="domain" description="Peptidase M20 dimerisation" evidence="10">
    <location>
        <begin position="194"/>
        <end position="288"/>
    </location>
</feature>
<evidence type="ECO:0000313" key="12">
    <source>
        <dbReference type="RefSeq" id="XP_006825410.1"/>
    </source>
</evidence>
<name>A0ABM0MZG9_SACKO</name>
<accession>A0ABM0MZG9</accession>
<sequence length="379" mass="43141">MPQEETHAKRKKNEDQAVTNFREYLRIKTVHPDADYDGAIQFLERMAKELELPFKCIEVHPGKPVGIITWNGKNPSLPSLMLNSHMDVVPVFQEHWKCDAFEAKKMDNGDIYGRGTQDMKSVAIQYIEAIRRLKSKGETPQRTIYMTFVPDEEVTGTLGMGLFIKRPEFKEMNVGYVLDEGLANPEDAFTVFYAERPVWWVNVKCTGNPGHGSRFIENTAAEKLQKVIDSFLAFREEQKKRLEKNVDLRLGDVTTVNLTKLQGGIAHNVVPVDFTASFDIRLSIDVDMKIGIFKGWRHVSRDISRLGHQNMKIETEVFPAATDSRFLRAVGYSAIGFSPMNKTPILLHDHNEFLNEEIFLKGITIYEKIIPALANVPAI</sequence>
<evidence type="ECO:0000256" key="6">
    <source>
        <dbReference type="ARBA" id="ARBA00022723"/>
    </source>
</evidence>